<evidence type="ECO:0000259" key="1">
    <source>
        <dbReference type="Pfam" id="PF00082"/>
    </source>
</evidence>
<dbReference type="EMBL" id="VSSQ01007689">
    <property type="protein sequence ID" value="MPM36691.1"/>
    <property type="molecule type" value="Genomic_DNA"/>
</dbReference>
<comment type="caution">
    <text evidence="2">The sequence shown here is derived from an EMBL/GenBank/DDBJ whole genome shotgun (WGS) entry which is preliminary data.</text>
</comment>
<dbReference type="GO" id="GO:0006508">
    <property type="term" value="P:proteolysis"/>
    <property type="evidence" value="ECO:0007669"/>
    <property type="project" value="InterPro"/>
</dbReference>
<dbReference type="InterPro" id="IPR036852">
    <property type="entry name" value="Peptidase_S8/S53_dom_sf"/>
</dbReference>
<organism evidence="2">
    <name type="scientific">bioreactor metagenome</name>
    <dbReference type="NCBI Taxonomy" id="1076179"/>
    <lineage>
        <taxon>unclassified sequences</taxon>
        <taxon>metagenomes</taxon>
        <taxon>ecological metagenomes</taxon>
    </lineage>
</organism>
<accession>A0A644Z9Q4</accession>
<dbReference type="InterPro" id="IPR000209">
    <property type="entry name" value="Peptidase_S8/S53_dom"/>
</dbReference>
<reference evidence="2" key="1">
    <citation type="submission" date="2019-08" db="EMBL/GenBank/DDBJ databases">
        <authorList>
            <person name="Kucharzyk K."/>
            <person name="Murdoch R.W."/>
            <person name="Higgins S."/>
            <person name="Loffler F."/>
        </authorList>
    </citation>
    <scope>NUCLEOTIDE SEQUENCE</scope>
</reference>
<dbReference type="AlphaFoldDB" id="A0A644Z9Q4"/>
<protein>
    <recommendedName>
        <fullName evidence="1">Peptidase S8/S53 domain-containing protein</fullName>
    </recommendedName>
</protein>
<proteinExistence type="predicted"/>
<gene>
    <name evidence="2" type="ORF">SDC9_83291</name>
</gene>
<evidence type="ECO:0000313" key="2">
    <source>
        <dbReference type="EMBL" id="MPM36691.1"/>
    </source>
</evidence>
<dbReference type="SUPFAM" id="SSF52743">
    <property type="entry name" value="Subtilisin-like"/>
    <property type="match status" value="1"/>
</dbReference>
<feature type="domain" description="Peptidase S8/S53" evidence="1">
    <location>
        <begin position="6"/>
        <end position="180"/>
    </location>
</feature>
<dbReference type="GO" id="GO:0004252">
    <property type="term" value="F:serine-type endopeptidase activity"/>
    <property type="evidence" value="ECO:0007669"/>
    <property type="project" value="InterPro"/>
</dbReference>
<sequence length="392" mass="44512">MKLIRSIVETNKDIKVWNLSLGSFLEIEPNFISPEAALLDELQFERDIIFVVAGTNNRDRHRDFPRIGAPADSLNSVVVNAVSLSGRPVEYSRKGPVLHFYKKPDVATFGGDREDGMVVYSSRGRVKVMGTSYAAPWVVRKLAYLIHIMGFSREVAKALLLDAAAGWNVDATYQDLVGFGRVPTHISDILTTREDEIKFVIHGISEAYQTYAYSIPVPMYKEQFPYIAKATLCYFPKCSRLQGVDYTDTEMDLHFGRMDKEGKIRTIDNNLQGDEAPHALFEKDVRESYRKWDNVKHISEGGKSRNYPRKRLNASSPNWGVNIKTKERLESKFGKGLHFGVVVTLRELGGVNRISEFMQLCRANNWFVNEVDIHARIETYAKAEAEIAFTDD</sequence>
<name>A0A644Z9Q4_9ZZZZ</name>
<dbReference type="Gene3D" id="3.40.50.200">
    <property type="entry name" value="Peptidase S8/S53 domain"/>
    <property type="match status" value="1"/>
</dbReference>
<dbReference type="Pfam" id="PF00082">
    <property type="entry name" value="Peptidase_S8"/>
    <property type="match status" value="1"/>
</dbReference>